<accession>A0A919GLY4</accession>
<dbReference type="Proteomes" id="UP000603227">
    <property type="component" value="Unassembled WGS sequence"/>
</dbReference>
<dbReference type="AlphaFoldDB" id="A0A919GLY4"/>
<comment type="caution">
    <text evidence="1">The sequence shown here is derived from an EMBL/GenBank/DDBJ whole genome shotgun (WGS) entry which is preliminary data.</text>
</comment>
<dbReference type="RefSeq" id="WP_189782639.1">
    <property type="nucleotide sequence ID" value="NZ_BNAT01000007.1"/>
</dbReference>
<name>A0A919GLY4_9ACTN</name>
<protein>
    <recommendedName>
        <fullName evidence="3">Lipoprotein</fullName>
    </recommendedName>
</protein>
<sequence length="209" mass="22301">MTMKKEVRVATLGGAGLLLAFGCFSGYKYFFTMGLNRLPAEVCSGAVDRATVASALPDTREAQAGESQTAPGEDFLFACRITTSNNSIISGESEVSDASITSWTRHFEEKGDGKVMKVSSGDVRALTVSGLATVYVPCTPPGKESNEAVESYALVTQARVIGDSRVKGHALRKALTDFSFQMTKHAYKIGKCQEVKNLPNEIPAMDSGS</sequence>
<gene>
    <name evidence="1" type="ORF">GCM10017771_26820</name>
</gene>
<keyword evidence="2" id="KW-1185">Reference proteome</keyword>
<evidence type="ECO:0000313" key="1">
    <source>
        <dbReference type="EMBL" id="GHH87082.1"/>
    </source>
</evidence>
<dbReference type="PROSITE" id="PS51257">
    <property type="entry name" value="PROKAR_LIPOPROTEIN"/>
    <property type="match status" value="1"/>
</dbReference>
<dbReference type="EMBL" id="BNAT01000007">
    <property type="protein sequence ID" value="GHH87082.1"/>
    <property type="molecule type" value="Genomic_DNA"/>
</dbReference>
<reference evidence="1" key="1">
    <citation type="journal article" date="2014" name="Int. J. Syst. Evol. Microbiol.">
        <title>Complete genome sequence of Corynebacterium casei LMG S-19264T (=DSM 44701T), isolated from a smear-ripened cheese.</title>
        <authorList>
            <consortium name="US DOE Joint Genome Institute (JGI-PGF)"/>
            <person name="Walter F."/>
            <person name="Albersmeier A."/>
            <person name="Kalinowski J."/>
            <person name="Ruckert C."/>
        </authorList>
    </citation>
    <scope>NUCLEOTIDE SEQUENCE</scope>
    <source>
        <strain evidence="1">CGMCC 4.7403</strain>
    </source>
</reference>
<proteinExistence type="predicted"/>
<evidence type="ECO:0000313" key="2">
    <source>
        <dbReference type="Proteomes" id="UP000603227"/>
    </source>
</evidence>
<reference evidence="1" key="2">
    <citation type="submission" date="2020-09" db="EMBL/GenBank/DDBJ databases">
        <authorList>
            <person name="Sun Q."/>
            <person name="Zhou Y."/>
        </authorList>
    </citation>
    <scope>NUCLEOTIDE SEQUENCE</scope>
    <source>
        <strain evidence="1">CGMCC 4.7403</strain>
    </source>
</reference>
<organism evidence="1 2">
    <name type="scientific">Streptomyces capitiformicae</name>
    <dbReference type="NCBI Taxonomy" id="2014920"/>
    <lineage>
        <taxon>Bacteria</taxon>
        <taxon>Bacillati</taxon>
        <taxon>Actinomycetota</taxon>
        <taxon>Actinomycetes</taxon>
        <taxon>Kitasatosporales</taxon>
        <taxon>Streptomycetaceae</taxon>
        <taxon>Streptomyces</taxon>
    </lineage>
</organism>
<evidence type="ECO:0008006" key="3">
    <source>
        <dbReference type="Google" id="ProtNLM"/>
    </source>
</evidence>